<dbReference type="AlphaFoldDB" id="A0A918U664"/>
<sequence>MRDARSAGAGERRVVPPAARRRAALWSLAGGTVLTAAATAVMITGTVPLAATGAAGRPPAGGEPTSTALSPVPTADGRTGPGPWRDPLTTAEIERAQQLALAEDTDLRTASENVERERGRPQYLGTDLAESPPSVGGVWERKVVVRFYDYRDDTLTHKTVDLLTQKVESSRTVRGVQPPPTREEAREAAALLLGDPLGDGLRQDFARATGGELTRVEQLQVTGWTYEPRGIQRGPLRACGAERCVQVSTRVPDGPRINADNYVINLSDRSVHRLRAESGGLSS</sequence>
<evidence type="ECO:0008006" key="4">
    <source>
        <dbReference type="Google" id="ProtNLM"/>
    </source>
</evidence>
<evidence type="ECO:0000313" key="3">
    <source>
        <dbReference type="Proteomes" id="UP000619244"/>
    </source>
</evidence>
<dbReference type="Proteomes" id="UP000619244">
    <property type="component" value="Unassembled WGS sequence"/>
</dbReference>
<organism evidence="2 3">
    <name type="scientific">Streptomyces minutiscleroticus</name>
    <dbReference type="NCBI Taxonomy" id="68238"/>
    <lineage>
        <taxon>Bacteria</taxon>
        <taxon>Bacillati</taxon>
        <taxon>Actinomycetota</taxon>
        <taxon>Actinomycetes</taxon>
        <taxon>Kitasatosporales</taxon>
        <taxon>Streptomycetaceae</taxon>
        <taxon>Streptomyces</taxon>
    </lineage>
</organism>
<evidence type="ECO:0000313" key="2">
    <source>
        <dbReference type="EMBL" id="GGX99353.1"/>
    </source>
</evidence>
<accession>A0A918U664</accession>
<comment type="caution">
    <text evidence="2">The sequence shown here is derived from an EMBL/GenBank/DDBJ whole genome shotgun (WGS) entry which is preliminary data.</text>
</comment>
<proteinExistence type="predicted"/>
<name>A0A918U664_9ACTN</name>
<feature type="compositionally biased region" description="Basic and acidic residues" evidence="1">
    <location>
        <begin position="105"/>
        <end position="120"/>
    </location>
</feature>
<feature type="compositionally biased region" description="Low complexity" evidence="1">
    <location>
        <begin position="54"/>
        <end position="64"/>
    </location>
</feature>
<dbReference type="RefSeq" id="WP_229919635.1">
    <property type="nucleotide sequence ID" value="NZ_BMVU01000041.1"/>
</dbReference>
<keyword evidence="3" id="KW-1185">Reference proteome</keyword>
<evidence type="ECO:0000256" key="1">
    <source>
        <dbReference type="SAM" id="MobiDB-lite"/>
    </source>
</evidence>
<reference evidence="2" key="2">
    <citation type="submission" date="2020-09" db="EMBL/GenBank/DDBJ databases">
        <authorList>
            <person name="Sun Q."/>
            <person name="Ohkuma M."/>
        </authorList>
    </citation>
    <scope>NUCLEOTIDE SEQUENCE</scope>
    <source>
        <strain evidence="2">JCM 4790</strain>
    </source>
</reference>
<dbReference type="EMBL" id="BMVU01000041">
    <property type="protein sequence ID" value="GGX99353.1"/>
    <property type="molecule type" value="Genomic_DNA"/>
</dbReference>
<reference evidence="2" key="1">
    <citation type="journal article" date="2014" name="Int. J. Syst. Evol. Microbiol.">
        <title>Complete genome sequence of Corynebacterium casei LMG S-19264T (=DSM 44701T), isolated from a smear-ripened cheese.</title>
        <authorList>
            <consortium name="US DOE Joint Genome Institute (JGI-PGF)"/>
            <person name="Walter F."/>
            <person name="Albersmeier A."/>
            <person name="Kalinowski J."/>
            <person name="Ruckert C."/>
        </authorList>
    </citation>
    <scope>NUCLEOTIDE SEQUENCE</scope>
    <source>
        <strain evidence="2">JCM 4790</strain>
    </source>
</reference>
<feature type="region of interest" description="Disordered" evidence="1">
    <location>
        <begin position="100"/>
        <end position="132"/>
    </location>
</feature>
<feature type="region of interest" description="Disordered" evidence="1">
    <location>
        <begin position="54"/>
        <end position="87"/>
    </location>
</feature>
<protein>
    <recommendedName>
        <fullName evidence="4">Tat pathway signal sequence domain protein</fullName>
    </recommendedName>
</protein>
<gene>
    <name evidence="2" type="ORF">GCM10010358_61250</name>
</gene>